<dbReference type="InterPro" id="IPR015797">
    <property type="entry name" value="NUDIX_hydrolase-like_dom_sf"/>
</dbReference>
<dbReference type="CDD" id="cd06661">
    <property type="entry name" value="GGCT_like"/>
    <property type="match status" value="1"/>
</dbReference>
<keyword evidence="6" id="KW-0378">Hydrolase</keyword>
<dbReference type="RefSeq" id="WP_184011518.1">
    <property type="nucleotide sequence ID" value="NZ_JACIJS010000006.1"/>
</dbReference>
<dbReference type="PANTHER" id="PTHR11839">
    <property type="entry name" value="UDP/ADP-SUGAR PYROPHOSPHATASE"/>
    <property type="match status" value="1"/>
</dbReference>
<evidence type="ECO:0000313" key="17">
    <source>
        <dbReference type="Proteomes" id="UP000553766"/>
    </source>
</evidence>
<dbReference type="PROSITE" id="PS00893">
    <property type="entry name" value="NUDIX_BOX"/>
    <property type="match status" value="1"/>
</dbReference>
<dbReference type="Pfam" id="PF00293">
    <property type="entry name" value="NUDIX"/>
    <property type="match status" value="1"/>
</dbReference>
<dbReference type="AlphaFoldDB" id="A0A840WYC4"/>
<evidence type="ECO:0000256" key="13">
    <source>
        <dbReference type="PIRSR" id="PIRSR604385-2"/>
    </source>
</evidence>
<dbReference type="EC" id="3.6.1.13" evidence="3"/>
<proteinExistence type="inferred from homology"/>
<dbReference type="PANTHER" id="PTHR11839:SF5">
    <property type="entry name" value="ADP-RIBOSE PYROPHOSPHATASE"/>
    <property type="match status" value="1"/>
</dbReference>
<dbReference type="GO" id="GO:0019144">
    <property type="term" value="F:ADP-sugar diphosphatase activity"/>
    <property type="evidence" value="ECO:0007669"/>
    <property type="project" value="TreeGrafter"/>
</dbReference>
<sequence>MTADAMFFFGTLRDPLTRDAVIGPEAAGLSIRAAVIADARAHGVKGQDFPILIAEDGAQADGILVTGITAEARARLAFFEGEFGYTLEPRQVTADGQTHEVEVFIADPAAFETDGPWDFARWQADQRAGFVRSAAELMRHYGTRPATDAPVLWNGIRARQFSATRAADQQRPAQHRSPFGRADVRVSRHAQPYAHFFSIEDHTLSHRLHNGGWSAPLERAVLASADAVTVLPWDPVTDRVLLIEQFRPAPFVRGDQSPWLLEPVAGRMDGLESPEDCARREAREEAGITLTALEKVNSHYPSPGTVTEYVTCYIGRADLARAGGVHGVETEHEDIRSHLLTLAEAEAAVASGEIAVGPLIVSLYYLRLHHARLRAAWG</sequence>
<comment type="catalytic activity">
    <reaction evidence="12">
        <text>ADP-D-ribose + H2O = D-ribose 5-phosphate + AMP + 2 H(+)</text>
        <dbReference type="Rhea" id="RHEA:10412"/>
        <dbReference type="ChEBI" id="CHEBI:15377"/>
        <dbReference type="ChEBI" id="CHEBI:15378"/>
        <dbReference type="ChEBI" id="CHEBI:57967"/>
        <dbReference type="ChEBI" id="CHEBI:78346"/>
        <dbReference type="ChEBI" id="CHEBI:456215"/>
        <dbReference type="EC" id="3.6.1.13"/>
    </reaction>
</comment>
<evidence type="ECO:0000256" key="10">
    <source>
        <dbReference type="ARBA" id="ARBA00030308"/>
    </source>
</evidence>
<name>A0A840WYC4_9RHOB</name>
<evidence type="ECO:0000256" key="5">
    <source>
        <dbReference type="ARBA" id="ARBA00022723"/>
    </source>
</evidence>
<evidence type="ECO:0000256" key="12">
    <source>
        <dbReference type="ARBA" id="ARBA00049546"/>
    </source>
</evidence>
<dbReference type="InterPro" id="IPR000086">
    <property type="entry name" value="NUDIX_hydrolase_dom"/>
</dbReference>
<dbReference type="SUPFAM" id="SSF55811">
    <property type="entry name" value="Nudix"/>
    <property type="match status" value="1"/>
</dbReference>
<dbReference type="InterPro" id="IPR004385">
    <property type="entry name" value="NDP_pyrophosphatase"/>
</dbReference>
<keyword evidence="17" id="KW-1185">Reference proteome</keyword>
<dbReference type="InterPro" id="IPR013024">
    <property type="entry name" value="GGCT-like"/>
</dbReference>
<dbReference type="CDD" id="cd24155">
    <property type="entry name" value="NUDIX_ADPRase"/>
    <property type="match status" value="1"/>
</dbReference>
<dbReference type="Gene3D" id="3.10.490.10">
    <property type="entry name" value="Gamma-glutamyl cyclotransferase-like"/>
    <property type="match status" value="1"/>
</dbReference>
<organism evidence="16 17">
    <name type="scientific">Rubricella aquisinus</name>
    <dbReference type="NCBI Taxonomy" id="2028108"/>
    <lineage>
        <taxon>Bacteria</taxon>
        <taxon>Pseudomonadati</taxon>
        <taxon>Pseudomonadota</taxon>
        <taxon>Alphaproteobacteria</taxon>
        <taxon>Rhodobacterales</taxon>
        <taxon>Paracoccaceae</taxon>
        <taxon>Rubricella</taxon>
    </lineage>
</organism>
<evidence type="ECO:0000256" key="7">
    <source>
        <dbReference type="ARBA" id="ARBA00022842"/>
    </source>
</evidence>
<feature type="domain" description="Nudix hydrolase" evidence="15">
    <location>
        <begin position="223"/>
        <end position="362"/>
    </location>
</feature>
<evidence type="ECO:0000256" key="1">
    <source>
        <dbReference type="ARBA" id="ARBA00001946"/>
    </source>
</evidence>
<dbReference type="GO" id="GO:0005829">
    <property type="term" value="C:cytosol"/>
    <property type="evidence" value="ECO:0007669"/>
    <property type="project" value="TreeGrafter"/>
</dbReference>
<evidence type="ECO:0000259" key="15">
    <source>
        <dbReference type="PROSITE" id="PS51462"/>
    </source>
</evidence>
<dbReference type="InterPro" id="IPR009288">
    <property type="entry name" value="AIG2-like_dom"/>
</dbReference>
<dbReference type="GO" id="GO:0046872">
    <property type="term" value="F:metal ion binding"/>
    <property type="evidence" value="ECO:0007669"/>
    <property type="project" value="UniProtKB-KW"/>
</dbReference>
<feature type="binding site" evidence="13">
    <location>
        <position position="265"/>
    </location>
    <ligand>
        <name>Mg(2+)</name>
        <dbReference type="ChEBI" id="CHEBI:18420"/>
        <label>1</label>
    </ligand>
</feature>
<dbReference type="GO" id="GO:0019693">
    <property type="term" value="P:ribose phosphate metabolic process"/>
    <property type="evidence" value="ECO:0007669"/>
    <property type="project" value="TreeGrafter"/>
</dbReference>
<protein>
    <recommendedName>
        <fullName evidence="4">ADP-ribose pyrophosphatase</fullName>
        <ecNumber evidence="3">3.6.1.13</ecNumber>
    </recommendedName>
    <alternativeName>
        <fullName evidence="9">ADP-ribose diphosphatase</fullName>
    </alternativeName>
    <alternativeName>
        <fullName evidence="11">ADP-ribose phosphohydrolase</fullName>
    </alternativeName>
    <alternativeName>
        <fullName evidence="10">Adenosine diphosphoribose pyrophosphatase</fullName>
    </alternativeName>
</protein>
<comment type="function">
    <text evidence="8">Acts on ADP-mannose and ADP-glucose as well as ADP-ribose. Prevents glycogen biosynthesis. The reaction catalyzed by this enzyme is a limiting step of the gluconeogenic process.</text>
</comment>
<feature type="binding site" evidence="13">
    <location>
        <position position="333"/>
    </location>
    <ligand>
        <name>Mg(2+)</name>
        <dbReference type="ChEBI" id="CHEBI:18420"/>
        <label>1</label>
    </ligand>
</feature>
<dbReference type="PROSITE" id="PS51462">
    <property type="entry name" value="NUDIX"/>
    <property type="match status" value="1"/>
</dbReference>
<comment type="similarity">
    <text evidence="2">Belongs to the Nudix hydrolase family. NudF subfamily.</text>
</comment>
<evidence type="ECO:0000256" key="9">
    <source>
        <dbReference type="ARBA" id="ARBA00030162"/>
    </source>
</evidence>
<dbReference type="GO" id="GO:0047631">
    <property type="term" value="F:ADP-ribose diphosphatase activity"/>
    <property type="evidence" value="ECO:0007669"/>
    <property type="project" value="UniProtKB-EC"/>
</dbReference>
<comment type="cofactor">
    <cofactor evidence="1 13">
        <name>Mg(2+)</name>
        <dbReference type="ChEBI" id="CHEBI:18420"/>
    </cofactor>
</comment>
<keyword evidence="5 13" id="KW-0479">Metal-binding</keyword>
<dbReference type="EMBL" id="JACIJS010000006">
    <property type="protein sequence ID" value="MBB5516160.1"/>
    <property type="molecule type" value="Genomic_DNA"/>
</dbReference>
<dbReference type="InterPro" id="IPR020084">
    <property type="entry name" value="NUDIX_hydrolase_CS"/>
</dbReference>
<feature type="binding site" evidence="13">
    <location>
        <position position="285"/>
    </location>
    <ligand>
        <name>Mg(2+)</name>
        <dbReference type="ChEBI" id="CHEBI:18420"/>
        <label>1</label>
    </ligand>
</feature>
<dbReference type="GO" id="GO:0006753">
    <property type="term" value="P:nucleoside phosphate metabolic process"/>
    <property type="evidence" value="ECO:0007669"/>
    <property type="project" value="TreeGrafter"/>
</dbReference>
<evidence type="ECO:0000256" key="3">
    <source>
        <dbReference type="ARBA" id="ARBA00012453"/>
    </source>
</evidence>
<dbReference type="Pfam" id="PF06094">
    <property type="entry name" value="GGACT"/>
    <property type="match status" value="1"/>
</dbReference>
<dbReference type="NCBIfam" id="TIGR00052">
    <property type="entry name" value="nudix-type nucleoside diphosphatase, YffH/AdpP family"/>
    <property type="match status" value="1"/>
</dbReference>
<comment type="caution">
    <text evidence="16">The sequence shown here is derived from an EMBL/GenBank/DDBJ whole genome shotgun (WGS) entry which is preliminary data.</text>
</comment>
<keyword evidence="7 13" id="KW-0460">Magnesium</keyword>
<dbReference type="Proteomes" id="UP000553766">
    <property type="component" value="Unassembled WGS sequence"/>
</dbReference>
<evidence type="ECO:0000256" key="14">
    <source>
        <dbReference type="PIRSR" id="PIRSR604385-3"/>
    </source>
</evidence>
<dbReference type="Gene3D" id="3.90.79.10">
    <property type="entry name" value="Nucleoside Triphosphate Pyrophosphohydrolase"/>
    <property type="match status" value="1"/>
</dbReference>
<evidence type="ECO:0000313" key="16">
    <source>
        <dbReference type="EMBL" id="MBB5516160.1"/>
    </source>
</evidence>
<accession>A0A840WYC4</accession>
<evidence type="ECO:0000256" key="4">
    <source>
        <dbReference type="ARBA" id="ARBA00013297"/>
    </source>
</evidence>
<evidence type="ECO:0000256" key="11">
    <source>
        <dbReference type="ARBA" id="ARBA00033056"/>
    </source>
</evidence>
<reference evidence="16 17" key="1">
    <citation type="submission" date="2020-08" db="EMBL/GenBank/DDBJ databases">
        <title>Genomic Encyclopedia of Type Strains, Phase IV (KMG-IV): sequencing the most valuable type-strain genomes for metagenomic binning, comparative biology and taxonomic classification.</title>
        <authorList>
            <person name="Goeker M."/>
        </authorList>
    </citation>
    <scope>NUCLEOTIDE SEQUENCE [LARGE SCALE GENOMIC DNA]</scope>
    <source>
        <strain evidence="16 17">DSM 103377</strain>
    </source>
</reference>
<gene>
    <name evidence="16" type="ORF">FHS89_002186</name>
</gene>
<evidence type="ECO:0000256" key="6">
    <source>
        <dbReference type="ARBA" id="ARBA00022801"/>
    </source>
</evidence>
<feature type="binding site" evidence="13">
    <location>
        <position position="281"/>
    </location>
    <ligand>
        <name>Mg(2+)</name>
        <dbReference type="ChEBI" id="CHEBI:18420"/>
        <label>1</label>
    </ligand>
</feature>
<evidence type="ECO:0000256" key="2">
    <source>
        <dbReference type="ARBA" id="ARBA00007482"/>
    </source>
</evidence>
<evidence type="ECO:0000256" key="8">
    <source>
        <dbReference type="ARBA" id="ARBA00025164"/>
    </source>
</evidence>
<feature type="short sequence motif" description="Nudix box" evidence="14">
    <location>
        <begin position="266"/>
        <end position="288"/>
    </location>
</feature>